<dbReference type="AlphaFoldDB" id="A0A3D8GLB4"/>
<dbReference type="InterPro" id="IPR051453">
    <property type="entry name" value="MBL_Glyoxalase_II"/>
</dbReference>
<protein>
    <submittedName>
        <fullName evidence="6">MBL fold metallo-hydrolase</fullName>
    </submittedName>
</protein>
<evidence type="ECO:0000313" key="6">
    <source>
        <dbReference type="EMBL" id="RDU35122.1"/>
    </source>
</evidence>
<dbReference type="PANTHER" id="PTHR46233:SF3">
    <property type="entry name" value="HYDROXYACYLGLUTATHIONE HYDROLASE GLOC"/>
    <property type="match status" value="1"/>
</dbReference>
<dbReference type="Gene3D" id="3.60.15.10">
    <property type="entry name" value="Ribonuclease Z/Hydroxyacylglutathione hydrolase-like"/>
    <property type="match status" value="1"/>
</dbReference>
<dbReference type="SUPFAM" id="SSF56281">
    <property type="entry name" value="Metallo-hydrolase/oxidoreductase"/>
    <property type="match status" value="1"/>
</dbReference>
<accession>A0A3D8GLB4</accession>
<name>A0A3D8GLB4_9BACI</name>
<comment type="caution">
    <text evidence="6">The sequence shown here is derived from an EMBL/GenBank/DDBJ whole genome shotgun (WGS) entry which is preliminary data.</text>
</comment>
<dbReference type="GO" id="GO:0046872">
    <property type="term" value="F:metal ion binding"/>
    <property type="evidence" value="ECO:0007669"/>
    <property type="project" value="UniProtKB-KW"/>
</dbReference>
<dbReference type="InterPro" id="IPR036866">
    <property type="entry name" value="RibonucZ/Hydroxyglut_hydro"/>
</dbReference>
<dbReference type="InterPro" id="IPR001279">
    <property type="entry name" value="Metallo-B-lactamas"/>
</dbReference>
<dbReference type="OrthoDB" id="9802248at2"/>
<dbReference type="GO" id="GO:0016787">
    <property type="term" value="F:hydrolase activity"/>
    <property type="evidence" value="ECO:0007669"/>
    <property type="project" value="UniProtKB-KW"/>
</dbReference>
<proteinExistence type="predicted"/>
<evidence type="ECO:0000259" key="5">
    <source>
        <dbReference type="SMART" id="SM00849"/>
    </source>
</evidence>
<evidence type="ECO:0000256" key="3">
    <source>
        <dbReference type="ARBA" id="ARBA00022801"/>
    </source>
</evidence>
<evidence type="ECO:0000256" key="2">
    <source>
        <dbReference type="ARBA" id="ARBA00022723"/>
    </source>
</evidence>
<feature type="domain" description="Metallo-beta-lactamase" evidence="5">
    <location>
        <begin position="12"/>
        <end position="192"/>
    </location>
</feature>
<keyword evidence="4" id="KW-0862">Zinc</keyword>
<dbReference type="SMART" id="SM00849">
    <property type="entry name" value="Lactamase_B"/>
    <property type="match status" value="1"/>
</dbReference>
<dbReference type="CDD" id="cd06262">
    <property type="entry name" value="metallo-hydrolase-like_MBL-fold"/>
    <property type="match status" value="1"/>
</dbReference>
<keyword evidence="7" id="KW-1185">Reference proteome</keyword>
<reference evidence="6 7" key="1">
    <citation type="submission" date="2018-07" db="EMBL/GenBank/DDBJ databases">
        <title>Bacillus sp. YLB-04 draft genome sequence.</title>
        <authorList>
            <person name="Yu L."/>
            <person name="Tang X."/>
        </authorList>
    </citation>
    <scope>NUCLEOTIDE SEQUENCE [LARGE SCALE GENOMIC DNA]</scope>
    <source>
        <strain evidence="6 7">YLB-04</strain>
    </source>
</reference>
<evidence type="ECO:0000256" key="1">
    <source>
        <dbReference type="ARBA" id="ARBA00001947"/>
    </source>
</evidence>
<sequence length="215" mass="23777">MNWFPVPLGGLQTNCYVLYSEDRKCIIFDPGEEANKLINILSGKKLEPAAIMLTHAHFDHIGAVDPIRDRYRIPVYLHEREAKWLGDPALNGSGLFPVGPPVRVRHAEHLIKNEGRMELDGFEFDIFETPGHSPGSVSYYFSENGLVVSGDALFMGSIGRTDLPGGNEKELMKSIHSKLLSLPEDTIVLPGHGPVTTIEDEMDSNPFLHGFGSKP</sequence>
<dbReference type="Pfam" id="PF00753">
    <property type="entry name" value="Lactamase_B"/>
    <property type="match status" value="1"/>
</dbReference>
<dbReference type="EMBL" id="QNQT01000013">
    <property type="protein sequence ID" value="RDU35122.1"/>
    <property type="molecule type" value="Genomic_DNA"/>
</dbReference>
<dbReference type="PANTHER" id="PTHR46233">
    <property type="entry name" value="HYDROXYACYLGLUTATHIONE HYDROLASE GLOC"/>
    <property type="match status" value="1"/>
</dbReference>
<evidence type="ECO:0000313" key="7">
    <source>
        <dbReference type="Proteomes" id="UP000257144"/>
    </source>
</evidence>
<keyword evidence="2" id="KW-0479">Metal-binding</keyword>
<dbReference type="Proteomes" id="UP000257144">
    <property type="component" value="Unassembled WGS sequence"/>
</dbReference>
<comment type="cofactor">
    <cofactor evidence="1">
        <name>Zn(2+)</name>
        <dbReference type="ChEBI" id="CHEBI:29105"/>
    </cofactor>
</comment>
<keyword evidence="3 6" id="KW-0378">Hydrolase</keyword>
<dbReference type="RefSeq" id="WP_115453693.1">
    <property type="nucleotide sequence ID" value="NZ_QNQT01000013.1"/>
</dbReference>
<gene>
    <name evidence="6" type="ORF">DRW41_19415</name>
</gene>
<organism evidence="6 7">
    <name type="scientific">Neobacillus piezotolerans</name>
    <dbReference type="NCBI Taxonomy" id="2259171"/>
    <lineage>
        <taxon>Bacteria</taxon>
        <taxon>Bacillati</taxon>
        <taxon>Bacillota</taxon>
        <taxon>Bacilli</taxon>
        <taxon>Bacillales</taxon>
        <taxon>Bacillaceae</taxon>
        <taxon>Neobacillus</taxon>
    </lineage>
</organism>
<evidence type="ECO:0000256" key="4">
    <source>
        <dbReference type="ARBA" id="ARBA00022833"/>
    </source>
</evidence>